<accession>A0ACC2PUI3</accession>
<organism evidence="1 2">
    <name type="scientific">Eretmocerus hayati</name>
    <dbReference type="NCBI Taxonomy" id="131215"/>
    <lineage>
        <taxon>Eukaryota</taxon>
        <taxon>Metazoa</taxon>
        <taxon>Ecdysozoa</taxon>
        <taxon>Arthropoda</taxon>
        <taxon>Hexapoda</taxon>
        <taxon>Insecta</taxon>
        <taxon>Pterygota</taxon>
        <taxon>Neoptera</taxon>
        <taxon>Endopterygota</taxon>
        <taxon>Hymenoptera</taxon>
        <taxon>Apocrita</taxon>
        <taxon>Proctotrupomorpha</taxon>
        <taxon>Chalcidoidea</taxon>
        <taxon>Aphelinidae</taxon>
        <taxon>Aphelininae</taxon>
        <taxon>Eretmocerus</taxon>
    </lineage>
</organism>
<evidence type="ECO:0000313" key="1">
    <source>
        <dbReference type="EMBL" id="KAJ8686037.1"/>
    </source>
</evidence>
<proteinExistence type="predicted"/>
<keyword evidence="2" id="KW-1185">Reference proteome</keyword>
<comment type="caution">
    <text evidence="1">The sequence shown here is derived from an EMBL/GenBank/DDBJ whole genome shotgun (WGS) entry which is preliminary data.</text>
</comment>
<sequence>MSIVDTRKKLEQEKQKLRTKMKNVQHQQTSRDARKRSQEARNGGAIRKVGRPRIEKSQAGILECAEEIAIHGAGAQDRRRFDEIRPVQSLDQLHEVLLTMGYQISRSALYLRVLPRNSLSREGKRHVKTVPIKFSKAQNNSTKWHQDALFCTASIRSLESLASMLGPHMVFFLSQDDKARVHIGVKAAQKQSAILMHVEYKVSLPDHDFVVGSRHKLIPSVYAGIVIKPRGWGDPKSVTYSGPTYVAIRSSKHDSSTAASHALDFERLIKLDIFQNLAELNGCVKPVVIITADGGPDENPRYPKVISWGIELFISENSDGLFVVTNAPGHSKYNRAERRMAPLSHQLAGVVLRHDRFGSHLNSSGKTIDKELELKNFAYAGETLSELWNEVILDDHPVRAEYINPSGKIHTPPTVTEQWFMNHVRESQYLLQITRCEDRRCCGPPRSNLRTILPTGFLPPPVLVRHERETGLLEAVPMEIEDSNARFLPLFQRLALSKLNIPRPFAFKEMPYDLYCPSVRSEILGRTCRTCGTYFVTKAAITRHMKDLQHSIPVGTLQRSKIVAIESQRNEEVLCIMQQDGTNVPTADWIMEDDIQDHDTDNCIDNRRKESNDNDFFPVINDLREWMKSPWIPDD</sequence>
<dbReference type="Proteomes" id="UP001239111">
    <property type="component" value="Chromosome 1"/>
</dbReference>
<dbReference type="EMBL" id="CM056741">
    <property type="protein sequence ID" value="KAJ8686037.1"/>
    <property type="molecule type" value="Genomic_DNA"/>
</dbReference>
<evidence type="ECO:0000313" key="2">
    <source>
        <dbReference type="Proteomes" id="UP001239111"/>
    </source>
</evidence>
<protein>
    <submittedName>
        <fullName evidence="1">Uncharacterized protein</fullName>
    </submittedName>
</protein>
<name>A0ACC2PUI3_9HYME</name>
<gene>
    <name evidence="1" type="ORF">QAD02_021830</name>
</gene>
<reference evidence="1" key="1">
    <citation type="submission" date="2023-04" db="EMBL/GenBank/DDBJ databases">
        <title>A chromosome-level genome assembly of the parasitoid wasp Eretmocerus hayati.</title>
        <authorList>
            <person name="Zhong Y."/>
            <person name="Liu S."/>
            <person name="Liu Y."/>
        </authorList>
    </citation>
    <scope>NUCLEOTIDE SEQUENCE</scope>
    <source>
        <strain evidence="1">ZJU_SS_LIU_2023</strain>
    </source>
</reference>